<dbReference type="SUPFAM" id="SSF100950">
    <property type="entry name" value="NagB/RpiA/CoA transferase-like"/>
    <property type="match status" value="1"/>
</dbReference>
<feature type="binding site" evidence="4">
    <location>
        <begin position="134"/>
        <end position="142"/>
    </location>
    <ligand>
        <name>ATP</name>
        <dbReference type="ChEBI" id="CHEBI:30616"/>
    </ligand>
</feature>
<dbReference type="EC" id="6.3.3.2" evidence="5"/>
<keyword evidence="2 4" id="KW-0547">Nucleotide-binding</keyword>
<dbReference type="Pfam" id="PF01812">
    <property type="entry name" value="5-FTHF_cyc-lig"/>
    <property type="match status" value="1"/>
</dbReference>
<name>A0A1G6KSC0_9BACI</name>
<dbReference type="PIRSF" id="PIRSF006806">
    <property type="entry name" value="FTHF_cligase"/>
    <property type="match status" value="1"/>
</dbReference>
<dbReference type="PANTHER" id="PTHR23407">
    <property type="entry name" value="ATPASE INHIBITOR/5-FORMYLTETRAHYDROFOLATE CYCLO-LIGASE"/>
    <property type="match status" value="1"/>
</dbReference>
<dbReference type="RefSeq" id="WP_176763872.1">
    <property type="nucleotide sequence ID" value="NZ_FMYM01000007.1"/>
</dbReference>
<keyword evidence="5" id="KW-0479">Metal-binding</keyword>
<proteinExistence type="inferred from homology"/>
<dbReference type="GO" id="GO:0005524">
    <property type="term" value="F:ATP binding"/>
    <property type="evidence" value="ECO:0007669"/>
    <property type="project" value="UniProtKB-KW"/>
</dbReference>
<dbReference type="InterPro" id="IPR037171">
    <property type="entry name" value="NagB/RpiA_transferase-like"/>
</dbReference>
<feature type="binding site" evidence="4">
    <location>
        <position position="55"/>
    </location>
    <ligand>
        <name>substrate</name>
    </ligand>
</feature>
<dbReference type="Proteomes" id="UP000242662">
    <property type="component" value="Unassembled WGS sequence"/>
</dbReference>
<dbReference type="EMBL" id="FMYM01000007">
    <property type="protein sequence ID" value="SDC33266.1"/>
    <property type="molecule type" value="Genomic_DNA"/>
</dbReference>
<reference evidence="7" key="1">
    <citation type="submission" date="2016-09" db="EMBL/GenBank/DDBJ databases">
        <authorList>
            <person name="Varghese N."/>
            <person name="Submissions S."/>
        </authorList>
    </citation>
    <scope>NUCLEOTIDE SEQUENCE [LARGE SCALE GENOMIC DNA]</scope>
    <source>
        <strain evidence="7">25nlg</strain>
    </source>
</reference>
<dbReference type="PANTHER" id="PTHR23407:SF1">
    <property type="entry name" value="5-FORMYLTETRAHYDROFOLATE CYCLO-LIGASE"/>
    <property type="match status" value="1"/>
</dbReference>
<comment type="catalytic activity">
    <reaction evidence="5">
        <text>(6S)-5-formyl-5,6,7,8-tetrahydrofolate + ATP = (6R)-5,10-methenyltetrahydrofolate + ADP + phosphate</text>
        <dbReference type="Rhea" id="RHEA:10488"/>
        <dbReference type="ChEBI" id="CHEBI:30616"/>
        <dbReference type="ChEBI" id="CHEBI:43474"/>
        <dbReference type="ChEBI" id="CHEBI:57455"/>
        <dbReference type="ChEBI" id="CHEBI:57457"/>
        <dbReference type="ChEBI" id="CHEBI:456216"/>
        <dbReference type="EC" id="6.3.3.2"/>
    </reaction>
</comment>
<dbReference type="GO" id="GO:0035999">
    <property type="term" value="P:tetrahydrofolate interconversion"/>
    <property type="evidence" value="ECO:0007669"/>
    <property type="project" value="TreeGrafter"/>
</dbReference>
<dbReference type="Gene3D" id="3.40.50.10420">
    <property type="entry name" value="NagB/RpiA/CoA transferase-like"/>
    <property type="match status" value="1"/>
</dbReference>
<protein>
    <recommendedName>
        <fullName evidence="5">5-formyltetrahydrofolate cyclo-ligase</fullName>
        <ecNumber evidence="5">6.3.3.2</ecNumber>
    </recommendedName>
</protein>
<keyword evidence="5" id="KW-0460">Magnesium</keyword>
<evidence type="ECO:0000256" key="1">
    <source>
        <dbReference type="ARBA" id="ARBA00010638"/>
    </source>
</evidence>
<dbReference type="GO" id="GO:0046872">
    <property type="term" value="F:metal ion binding"/>
    <property type="evidence" value="ECO:0007669"/>
    <property type="project" value="UniProtKB-KW"/>
</dbReference>
<keyword evidence="3 4" id="KW-0067">ATP-binding</keyword>
<evidence type="ECO:0000256" key="3">
    <source>
        <dbReference type="ARBA" id="ARBA00022840"/>
    </source>
</evidence>
<evidence type="ECO:0000256" key="4">
    <source>
        <dbReference type="PIRSR" id="PIRSR006806-1"/>
    </source>
</evidence>
<comment type="cofactor">
    <cofactor evidence="5">
        <name>Mg(2+)</name>
        <dbReference type="ChEBI" id="CHEBI:18420"/>
    </cofactor>
</comment>
<feature type="binding site" evidence="4">
    <location>
        <begin position="4"/>
        <end position="8"/>
    </location>
    <ligand>
        <name>ATP</name>
        <dbReference type="ChEBI" id="CHEBI:30616"/>
    </ligand>
</feature>
<dbReference type="GO" id="GO:0030272">
    <property type="term" value="F:5-formyltetrahydrofolate cyclo-ligase activity"/>
    <property type="evidence" value="ECO:0007669"/>
    <property type="project" value="UniProtKB-EC"/>
</dbReference>
<dbReference type="NCBIfam" id="TIGR02727">
    <property type="entry name" value="MTHFS_bact"/>
    <property type="match status" value="1"/>
</dbReference>
<evidence type="ECO:0000313" key="7">
    <source>
        <dbReference type="Proteomes" id="UP000242662"/>
    </source>
</evidence>
<dbReference type="InterPro" id="IPR002698">
    <property type="entry name" value="FTHF_cligase"/>
</dbReference>
<gene>
    <name evidence="6" type="ORF">SAMN05421737_107116</name>
</gene>
<dbReference type="STRING" id="1464122.SAMN05421737_107116"/>
<comment type="similarity">
    <text evidence="1 5">Belongs to the 5-formyltetrahydrofolate cyclo-ligase family.</text>
</comment>
<sequence length="186" mass="21292">MDKKVMIRREVKSLLQKMSQAMYRERSACIVSQLTGRNMWKVAKCMGVTKAIFPEVDTVPLIEQAWCDEKEIALPRVHMRTKTMAFYVVTSWDQLEETKYGLLEPVVSKCRRVDEQAMDLMIVPGVAFTRKGDRLGMGGGFYDRLLPAYRGTTVSLCFEEQLRRVLPTEDHDVKIDHVVVEGDESG</sequence>
<evidence type="ECO:0000256" key="5">
    <source>
        <dbReference type="RuleBase" id="RU361279"/>
    </source>
</evidence>
<evidence type="ECO:0000256" key="2">
    <source>
        <dbReference type="ARBA" id="ARBA00022741"/>
    </source>
</evidence>
<dbReference type="GO" id="GO:0009396">
    <property type="term" value="P:folic acid-containing compound biosynthetic process"/>
    <property type="evidence" value="ECO:0007669"/>
    <property type="project" value="TreeGrafter"/>
</dbReference>
<keyword evidence="7" id="KW-1185">Reference proteome</keyword>
<accession>A0A1G6KSC0</accession>
<organism evidence="6 7">
    <name type="scientific">Shouchella lonarensis</name>
    <dbReference type="NCBI Taxonomy" id="1464122"/>
    <lineage>
        <taxon>Bacteria</taxon>
        <taxon>Bacillati</taxon>
        <taxon>Bacillota</taxon>
        <taxon>Bacilli</taxon>
        <taxon>Bacillales</taxon>
        <taxon>Bacillaceae</taxon>
        <taxon>Shouchella</taxon>
    </lineage>
</organism>
<keyword evidence="6" id="KW-0436">Ligase</keyword>
<dbReference type="InterPro" id="IPR024185">
    <property type="entry name" value="FTHF_cligase-like_sf"/>
</dbReference>
<dbReference type="AlphaFoldDB" id="A0A1G6KSC0"/>
<evidence type="ECO:0000313" key="6">
    <source>
        <dbReference type="EMBL" id="SDC33266.1"/>
    </source>
</evidence>